<proteinExistence type="predicted"/>
<comment type="caution">
    <text evidence="1">The sequence shown here is derived from an EMBL/GenBank/DDBJ whole genome shotgun (WGS) entry which is preliminary data.</text>
</comment>
<feature type="non-terminal residue" evidence="1">
    <location>
        <position position="1"/>
    </location>
</feature>
<organism evidence="1">
    <name type="scientific">Tanacetum cinerariifolium</name>
    <name type="common">Dalmatian daisy</name>
    <name type="synonym">Chrysanthemum cinerariifolium</name>
    <dbReference type="NCBI Taxonomy" id="118510"/>
    <lineage>
        <taxon>Eukaryota</taxon>
        <taxon>Viridiplantae</taxon>
        <taxon>Streptophyta</taxon>
        <taxon>Embryophyta</taxon>
        <taxon>Tracheophyta</taxon>
        <taxon>Spermatophyta</taxon>
        <taxon>Magnoliopsida</taxon>
        <taxon>eudicotyledons</taxon>
        <taxon>Gunneridae</taxon>
        <taxon>Pentapetalae</taxon>
        <taxon>asterids</taxon>
        <taxon>campanulids</taxon>
        <taxon>Asterales</taxon>
        <taxon>Asteraceae</taxon>
        <taxon>Asteroideae</taxon>
        <taxon>Anthemideae</taxon>
        <taxon>Anthemidinae</taxon>
        <taxon>Tanacetum</taxon>
    </lineage>
</organism>
<gene>
    <name evidence="1" type="ORF">Tci_158778</name>
</gene>
<sequence length="346" mass="39239">SNVKKVRPCNKAHGLRDYMLHYAYETKRLGMRLRTYNSYRKNDKRRIICLCNVKSMMDCYDDYGLGKHWKNDEDYCYNLAWIQGKAIMTDVASASFGNSSHPRPSFSHAPSFQDLFRDAIHRDFFLISHGPCYALYPEGGVAGSCEFSREEWDAPHQPPLAKAKEDRKKNIKSLSKNLDQMTAKVSCLSVTLNQATVLKVERDVKIFWLKASPSELTSFFQGGLQSLFQKFLASDEFSRVGKLLSLDVSAGFERGLSMHQTQEEFDMVLNKISHFVPGAQGRLAEASPLESTLTPISLSLELPLNDALFLYVTALGQNEERVNAMVDMPDNEMADRVVNESTKIFM</sequence>
<reference evidence="1" key="1">
    <citation type="journal article" date="2019" name="Sci. Rep.">
        <title>Draft genome of Tanacetum cinerariifolium, the natural source of mosquito coil.</title>
        <authorList>
            <person name="Yamashiro T."/>
            <person name="Shiraishi A."/>
            <person name="Satake H."/>
            <person name="Nakayama K."/>
        </authorList>
    </citation>
    <scope>NUCLEOTIDE SEQUENCE</scope>
</reference>
<evidence type="ECO:0000313" key="1">
    <source>
        <dbReference type="EMBL" id="GEV86801.1"/>
    </source>
</evidence>
<protein>
    <submittedName>
        <fullName evidence="1">Uncharacterized protein</fullName>
    </submittedName>
</protein>
<dbReference type="EMBL" id="BKCJ010036970">
    <property type="protein sequence ID" value="GEV86801.1"/>
    <property type="molecule type" value="Genomic_DNA"/>
</dbReference>
<accession>A0A699GSR5</accession>
<name>A0A699GSR5_TANCI</name>
<dbReference type="AlphaFoldDB" id="A0A699GSR5"/>